<evidence type="ECO:0000313" key="1">
    <source>
        <dbReference type="EMBL" id="SIQ50378.1"/>
    </source>
</evidence>
<evidence type="ECO:0000313" key="4">
    <source>
        <dbReference type="Proteomes" id="UP000255231"/>
    </source>
</evidence>
<reference evidence="1 3" key="1">
    <citation type="submission" date="2017-01" db="EMBL/GenBank/DDBJ databases">
        <authorList>
            <person name="Varghese N."/>
            <person name="Submissions S."/>
        </authorList>
    </citation>
    <scope>NUCLEOTIDE SEQUENCE [LARGE SCALE GENOMIC DNA]</scope>
    <source>
        <strain evidence="1 3">ATCC 27950</strain>
    </source>
</reference>
<dbReference type="Proteomes" id="UP000185725">
    <property type="component" value="Unassembled WGS sequence"/>
</dbReference>
<evidence type="ECO:0000313" key="2">
    <source>
        <dbReference type="EMBL" id="SUY53907.1"/>
    </source>
</evidence>
<gene>
    <name evidence="2" type="ORF">NCTC13560_03859</name>
    <name evidence="1" type="ORF">SAMN05421682_105237</name>
</gene>
<dbReference type="EMBL" id="FTMF01000005">
    <property type="protein sequence ID" value="SIQ50378.1"/>
    <property type="molecule type" value="Genomic_DNA"/>
</dbReference>
<keyword evidence="3" id="KW-1185">Reference proteome</keyword>
<evidence type="ECO:0000313" key="3">
    <source>
        <dbReference type="Proteomes" id="UP000185725"/>
    </source>
</evidence>
<sequence length="181" mass="21570">MVANKILRNFYITKLNKSPFLRAFLFYLNKFDMKKIFSILFFCLLIISCQSQKIEAQHNEEDKAKYFLGTWRLSQKTYKEGLETKVYNLHECMKQYELIFEAKVEKTIVTKTFATGKDCQIKSQSEGLAVKISDGSFSYQEEDLKRVERFKMYSKNKFSIIYRDIINGNVTEIEDFYQREK</sequence>
<accession>A0A381JRE9</accession>
<name>A0A381JRE9_9FLAO</name>
<reference evidence="2 4" key="2">
    <citation type="submission" date="2018-06" db="EMBL/GenBank/DDBJ databases">
        <authorList>
            <consortium name="Pathogen Informatics"/>
            <person name="Doyle S."/>
        </authorList>
    </citation>
    <scope>NUCLEOTIDE SEQUENCE [LARGE SCALE GENOMIC DNA]</scope>
    <source>
        <strain evidence="2 4">NCTC13560</strain>
    </source>
</reference>
<evidence type="ECO:0008006" key="5">
    <source>
        <dbReference type="Google" id="ProtNLM"/>
    </source>
</evidence>
<organism evidence="2 4">
    <name type="scientific">Chryseobacterium indoltheticum</name>
    <dbReference type="NCBI Taxonomy" id="254"/>
    <lineage>
        <taxon>Bacteria</taxon>
        <taxon>Pseudomonadati</taxon>
        <taxon>Bacteroidota</taxon>
        <taxon>Flavobacteriia</taxon>
        <taxon>Flavobacteriales</taxon>
        <taxon>Weeksellaceae</taxon>
        <taxon>Chryseobacterium group</taxon>
        <taxon>Chryseobacterium</taxon>
    </lineage>
</organism>
<proteinExistence type="predicted"/>
<protein>
    <recommendedName>
        <fullName evidence="5">Lipocalin-like domain-containing protein</fullName>
    </recommendedName>
</protein>
<dbReference type="KEGG" id="cil:EG358_19380"/>
<dbReference type="AlphaFoldDB" id="A0A381JRE9"/>
<dbReference type="EMBL" id="UFVS01000002">
    <property type="protein sequence ID" value="SUY53907.1"/>
    <property type="molecule type" value="Genomic_DNA"/>
</dbReference>
<dbReference type="Proteomes" id="UP000255231">
    <property type="component" value="Unassembled WGS sequence"/>
</dbReference>